<proteinExistence type="inferred from homology"/>
<evidence type="ECO:0000256" key="1">
    <source>
        <dbReference type="ARBA" id="ARBA00006479"/>
    </source>
</evidence>
<keyword evidence="5" id="KW-0547">Nucleotide-binding</keyword>
<dbReference type="CDD" id="cd24061">
    <property type="entry name" value="ASKHA_NBD_ROK_SgGLK-like"/>
    <property type="match status" value="1"/>
</dbReference>
<dbReference type="GO" id="GO:0006096">
    <property type="term" value="P:glycolytic process"/>
    <property type="evidence" value="ECO:0007669"/>
    <property type="project" value="InterPro"/>
</dbReference>
<dbReference type="PANTHER" id="PTHR18964:SF173">
    <property type="entry name" value="GLUCOKINASE"/>
    <property type="match status" value="1"/>
</dbReference>
<dbReference type="Proteomes" id="UP000256661">
    <property type="component" value="Unassembled WGS sequence"/>
</dbReference>
<dbReference type="InterPro" id="IPR049874">
    <property type="entry name" value="ROK_cs"/>
</dbReference>
<evidence type="ECO:0000256" key="5">
    <source>
        <dbReference type="ARBA" id="ARBA00022741"/>
    </source>
</evidence>
<evidence type="ECO:0000256" key="8">
    <source>
        <dbReference type="ARBA" id="ARBA00032386"/>
    </source>
</evidence>
<evidence type="ECO:0000313" key="9">
    <source>
        <dbReference type="EMBL" id="REE99537.1"/>
    </source>
</evidence>
<keyword evidence="10" id="KW-1185">Reference proteome</keyword>
<dbReference type="InterPro" id="IPR000600">
    <property type="entry name" value="ROK"/>
</dbReference>
<sequence length="315" mass="32554">MALTIGVDVGGTKVAAGVVDGRGRILEKVRRPTPSTDPIQTAEVIAEVVDLLKGKFEDVEAVGLGAAGFVDEARSTVLFAPNLAWRDEPIKEKVEGLAGLPVVVENDANATAWGEFRFGAGRGERFLVLVALGTGIGGGIIVDGGLYRGRFGLGGEIGHFRMVPDGRRCGCGNRGCWEQYASGNALVHEARELARVAPAMAGRLLELGEGSPEGISGPEVTQAAREGDPAALECFRTVAGWTGQGLADLAAILDPGAFVIGGGLSDAGDLLLEPVRAAFEAAVTGRGHRRLPDIRIAELGSDAGIVGAADLARSR</sequence>
<dbReference type="RefSeq" id="WP_116024834.1">
    <property type="nucleotide sequence ID" value="NZ_QTTT01000001.1"/>
</dbReference>
<dbReference type="EC" id="2.7.1.2" evidence="2"/>
<keyword evidence="6 9" id="KW-0418">Kinase</keyword>
<keyword evidence="7" id="KW-0067">ATP-binding</keyword>
<dbReference type="GO" id="GO:0004340">
    <property type="term" value="F:glucokinase activity"/>
    <property type="evidence" value="ECO:0007669"/>
    <property type="project" value="UniProtKB-EC"/>
</dbReference>
<dbReference type="NCBIfam" id="TIGR00744">
    <property type="entry name" value="ROK_glcA_fam"/>
    <property type="match status" value="1"/>
</dbReference>
<organism evidence="9 10">
    <name type="scientific">Thermomonospora umbrina</name>
    <dbReference type="NCBI Taxonomy" id="111806"/>
    <lineage>
        <taxon>Bacteria</taxon>
        <taxon>Bacillati</taxon>
        <taxon>Actinomycetota</taxon>
        <taxon>Actinomycetes</taxon>
        <taxon>Streptosporangiales</taxon>
        <taxon>Thermomonosporaceae</taxon>
        <taxon>Thermomonospora</taxon>
    </lineage>
</organism>
<dbReference type="InterPro" id="IPR043129">
    <property type="entry name" value="ATPase_NBD"/>
</dbReference>
<dbReference type="PROSITE" id="PS01125">
    <property type="entry name" value="ROK"/>
    <property type="match status" value="1"/>
</dbReference>
<dbReference type="AlphaFoldDB" id="A0A3D9SVC2"/>
<dbReference type="GO" id="GO:0005737">
    <property type="term" value="C:cytoplasm"/>
    <property type="evidence" value="ECO:0007669"/>
    <property type="project" value="InterPro"/>
</dbReference>
<name>A0A3D9SVC2_9ACTN</name>
<dbReference type="SUPFAM" id="SSF53067">
    <property type="entry name" value="Actin-like ATPase domain"/>
    <property type="match status" value="1"/>
</dbReference>
<gene>
    <name evidence="9" type="ORF">DFJ69_5050</name>
</gene>
<accession>A0A3D9SVC2</accession>
<dbReference type="GO" id="GO:0005524">
    <property type="term" value="F:ATP binding"/>
    <property type="evidence" value="ECO:0007669"/>
    <property type="project" value="UniProtKB-KW"/>
</dbReference>
<evidence type="ECO:0000256" key="7">
    <source>
        <dbReference type="ARBA" id="ARBA00022840"/>
    </source>
</evidence>
<dbReference type="PANTHER" id="PTHR18964">
    <property type="entry name" value="ROK (REPRESSOR, ORF, KINASE) FAMILY"/>
    <property type="match status" value="1"/>
</dbReference>
<evidence type="ECO:0000256" key="6">
    <source>
        <dbReference type="ARBA" id="ARBA00022777"/>
    </source>
</evidence>
<protein>
    <recommendedName>
        <fullName evidence="3">Glucokinase</fullName>
        <ecNumber evidence="2">2.7.1.2</ecNumber>
    </recommendedName>
    <alternativeName>
        <fullName evidence="8">Glucose kinase</fullName>
    </alternativeName>
</protein>
<evidence type="ECO:0000313" key="10">
    <source>
        <dbReference type="Proteomes" id="UP000256661"/>
    </source>
</evidence>
<evidence type="ECO:0000256" key="4">
    <source>
        <dbReference type="ARBA" id="ARBA00022679"/>
    </source>
</evidence>
<keyword evidence="4" id="KW-0808">Transferase</keyword>
<dbReference type="OrthoDB" id="9810372at2"/>
<evidence type="ECO:0000256" key="3">
    <source>
        <dbReference type="ARBA" id="ARBA00014701"/>
    </source>
</evidence>
<evidence type="ECO:0000256" key="2">
    <source>
        <dbReference type="ARBA" id="ARBA00012323"/>
    </source>
</evidence>
<comment type="similarity">
    <text evidence="1">Belongs to the ROK (NagC/XylR) family.</text>
</comment>
<dbReference type="Gene3D" id="3.30.420.40">
    <property type="match status" value="2"/>
</dbReference>
<dbReference type="InterPro" id="IPR004654">
    <property type="entry name" value="ROK_glcA"/>
</dbReference>
<dbReference type="EMBL" id="QTTT01000001">
    <property type="protein sequence ID" value="REE99537.1"/>
    <property type="molecule type" value="Genomic_DNA"/>
</dbReference>
<reference evidence="9 10" key="1">
    <citation type="submission" date="2018-08" db="EMBL/GenBank/DDBJ databases">
        <title>Sequencing the genomes of 1000 actinobacteria strains.</title>
        <authorList>
            <person name="Klenk H.-P."/>
        </authorList>
    </citation>
    <scope>NUCLEOTIDE SEQUENCE [LARGE SCALE GENOMIC DNA]</scope>
    <source>
        <strain evidence="9 10">DSM 43927</strain>
    </source>
</reference>
<dbReference type="Pfam" id="PF00480">
    <property type="entry name" value="ROK"/>
    <property type="match status" value="1"/>
</dbReference>
<comment type="caution">
    <text evidence="9">The sequence shown here is derived from an EMBL/GenBank/DDBJ whole genome shotgun (WGS) entry which is preliminary data.</text>
</comment>